<dbReference type="AlphaFoldDB" id="A0A7V7PNE6"/>
<organism evidence="9 10">
    <name type="scientific">Plantimonas leprariae</name>
    <dbReference type="NCBI Taxonomy" id="2615207"/>
    <lineage>
        <taxon>Bacteria</taxon>
        <taxon>Pseudomonadati</taxon>
        <taxon>Pseudomonadota</taxon>
        <taxon>Alphaproteobacteria</taxon>
        <taxon>Hyphomicrobiales</taxon>
        <taxon>Aurantimonadaceae</taxon>
        <taxon>Plantimonas</taxon>
    </lineage>
</organism>
<dbReference type="EMBL" id="VZDO01000011">
    <property type="protein sequence ID" value="KAB0679105.1"/>
    <property type="molecule type" value="Genomic_DNA"/>
</dbReference>
<keyword evidence="4 7" id="KW-0732">Signal</keyword>
<feature type="chain" id="PRO_5030953387" description="Putative aliphatic sulfonates-binding protein" evidence="7">
    <location>
        <begin position="28"/>
        <end position="319"/>
    </location>
</feature>
<dbReference type="RefSeq" id="WP_150970764.1">
    <property type="nucleotide sequence ID" value="NZ_VZDO01000011.1"/>
</dbReference>
<evidence type="ECO:0000256" key="5">
    <source>
        <dbReference type="ARBA" id="ARBA00055538"/>
    </source>
</evidence>
<evidence type="ECO:0000256" key="7">
    <source>
        <dbReference type="SAM" id="SignalP"/>
    </source>
</evidence>
<evidence type="ECO:0000256" key="4">
    <source>
        <dbReference type="ARBA" id="ARBA00022729"/>
    </source>
</evidence>
<dbReference type="Pfam" id="PF09084">
    <property type="entry name" value="NMT1"/>
    <property type="match status" value="1"/>
</dbReference>
<dbReference type="PROSITE" id="PS51318">
    <property type="entry name" value="TAT"/>
    <property type="match status" value="1"/>
</dbReference>
<feature type="signal peptide" evidence="7">
    <location>
        <begin position="1"/>
        <end position="27"/>
    </location>
</feature>
<evidence type="ECO:0000313" key="10">
    <source>
        <dbReference type="Proteomes" id="UP000432089"/>
    </source>
</evidence>
<dbReference type="InterPro" id="IPR015168">
    <property type="entry name" value="SsuA/THI5"/>
</dbReference>
<dbReference type="FunFam" id="3.40.190.10:FF:000050">
    <property type="entry name" value="Sulfonate ABC transporter substrate-binding protein"/>
    <property type="match status" value="1"/>
</dbReference>
<evidence type="ECO:0000313" key="9">
    <source>
        <dbReference type="EMBL" id="KAB0679105.1"/>
    </source>
</evidence>
<proteinExistence type="inferred from homology"/>
<evidence type="ECO:0000256" key="1">
    <source>
        <dbReference type="ARBA" id="ARBA00004418"/>
    </source>
</evidence>
<name>A0A7V7PNE6_9HYPH</name>
<dbReference type="SUPFAM" id="SSF53850">
    <property type="entry name" value="Periplasmic binding protein-like II"/>
    <property type="match status" value="1"/>
</dbReference>
<accession>A0A7V7PNE6</accession>
<sequence>MNRRRFLGTAALAGLAALPFRFPAARAASLTQFNVGFQKNGVLVVARNQRLIETALEPQGVAVNWVEFQAGPPLLEAMNVGSIDFGTTGDAPPIFAQAADANIVYAAALPSKGRNSAILVPKDSSIQTLADLKGKKLAFTKGSSAHNVAVVALEKAGLGYSDVEPVYLSPADAGAAFASGAIDAWSIWDPFYAGAELNQGARVLAKGDDLLGATNSFFLANGTFAKDHADVLKSAIGALGKAGDWANANKDAVAEALSAATGVPVEIQKLTAERGDFTVTPVSPEIVATQQAVADRFAKLGLIPARIDVAARVWSANQS</sequence>
<protein>
    <recommendedName>
        <fullName evidence="6">Putative aliphatic sulfonates-binding protein</fullName>
    </recommendedName>
</protein>
<dbReference type="SMART" id="SM00062">
    <property type="entry name" value="PBPb"/>
    <property type="match status" value="1"/>
</dbReference>
<evidence type="ECO:0000256" key="2">
    <source>
        <dbReference type="ARBA" id="ARBA00010742"/>
    </source>
</evidence>
<dbReference type="CDD" id="cd13557">
    <property type="entry name" value="PBP2_SsuA"/>
    <property type="match status" value="1"/>
</dbReference>
<reference evidence="9 10" key="1">
    <citation type="submission" date="2019-09" db="EMBL/GenBank/DDBJ databases">
        <title>YIM 132180 draft genome.</title>
        <authorList>
            <person name="Zhang K."/>
        </authorList>
    </citation>
    <scope>NUCLEOTIDE SEQUENCE [LARGE SCALE GENOMIC DNA]</scope>
    <source>
        <strain evidence="9 10">YIM 132180</strain>
    </source>
</reference>
<dbReference type="GO" id="GO:0042597">
    <property type="term" value="C:periplasmic space"/>
    <property type="evidence" value="ECO:0007669"/>
    <property type="project" value="UniProtKB-SubCell"/>
</dbReference>
<dbReference type="GO" id="GO:0016020">
    <property type="term" value="C:membrane"/>
    <property type="evidence" value="ECO:0007669"/>
    <property type="project" value="InterPro"/>
</dbReference>
<comment type="caution">
    <text evidence="9">The sequence shown here is derived from an EMBL/GenBank/DDBJ whole genome shotgun (WGS) entry which is preliminary data.</text>
</comment>
<keyword evidence="10" id="KW-1185">Reference proteome</keyword>
<feature type="domain" description="Solute-binding protein family 3/N-terminal" evidence="8">
    <location>
        <begin position="32"/>
        <end position="256"/>
    </location>
</feature>
<evidence type="ECO:0000259" key="8">
    <source>
        <dbReference type="SMART" id="SM00062"/>
    </source>
</evidence>
<comment type="similarity">
    <text evidence="2">Belongs to the bacterial solute-binding protein SsuA/TauA family.</text>
</comment>
<comment type="subcellular location">
    <subcellularLocation>
        <location evidence="1">Periplasm</location>
    </subcellularLocation>
</comment>
<dbReference type="InterPro" id="IPR001638">
    <property type="entry name" value="Solute-binding_3/MltF_N"/>
</dbReference>
<dbReference type="InterPro" id="IPR006311">
    <property type="entry name" value="TAT_signal"/>
</dbReference>
<keyword evidence="3" id="KW-0813">Transport</keyword>
<dbReference type="GO" id="GO:0042626">
    <property type="term" value="F:ATPase-coupled transmembrane transporter activity"/>
    <property type="evidence" value="ECO:0007669"/>
    <property type="project" value="InterPro"/>
</dbReference>
<comment type="function">
    <text evidence="5">Part of a binding-protein-dependent transport system for aliphatic sulfonates. Putative binding protein.</text>
</comment>
<dbReference type="InterPro" id="IPR010067">
    <property type="entry name" value="ABC_SsuA_sub-bd"/>
</dbReference>
<dbReference type="Gene3D" id="3.40.190.10">
    <property type="entry name" value="Periplasmic binding protein-like II"/>
    <property type="match status" value="2"/>
</dbReference>
<dbReference type="PANTHER" id="PTHR30024:SF42">
    <property type="entry name" value="ALIPHATIC SULFONATES-BINDING PROTEIN-RELATED"/>
    <property type="match status" value="1"/>
</dbReference>
<evidence type="ECO:0000256" key="3">
    <source>
        <dbReference type="ARBA" id="ARBA00022448"/>
    </source>
</evidence>
<dbReference type="NCBIfam" id="TIGR01728">
    <property type="entry name" value="SsuA_fam"/>
    <property type="match status" value="1"/>
</dbReference>
<dbReference type="PANTHER" id="PTHR30024">
    <property type="entry name" value="ALIPHATIC SULFONATES-BINDING PROTEIN-RELATED"/>
    <property type="match status" value="1"/>
</dbReference>
<evidence type="ECO:0000256" key="6">
    <source>
        <dbReference type="ARBA" id="ARBA00070228"/>
    </source>
</evidence>
<gene>
    <name evidence="9" type="ORF">F6X38_14570</name>
</gene>
<dbReference type="Proteomes" id="UP000432089">
    <property type="component" value="Unassembled WGS sequence"/>
</dbReference>